<evidence type="ECO:0000256" key="1">
    <source>
        <dbReference type="SAM" id="MobiDB-lite"/>
    </source>
</evidence>
<evidence type="ECO:0000313" key="4">
    <source>
        <dbReference type="Proteomes" id="UP001596337"/>
    </source>
</evidence>
<keyword evidence="4" id="KW-1185">Reference proteome</keyword>
<comment type="caution">
    <text evidence="3">The sequence shown here is derived from an EMBL/GenBank/DDBJ whole genome shotgun (WGS) entry which is preliminary data.</text>
</comment>
<dbReference type="EMBL" id="JBHSXX010000001">
    <property type="protein sequence ID" value="MFC6866801.1"/>
    <property type="molecule type" value="Genomic_DNA"/>
</dbReference>
<gene>
    <name evidence="3" type="ORF">ACFQGD_06540</name>
</gene>
<dbReference type="InterPro" id="IPR045556">
    <property type="entry name" value="DUF6351"/>
</dbReference>
<dbReference type="Pfam" id="PF19878">
    <property type="entry name" value="DUF6351"/>
    <property type="match status" value="1"/>
</dbReference>
<accession>A0ABW2BUT8</accession>
<proteinExistence type="predicted"/>
<sequence>MGASSWMSRIRRRGAVLMLAAALAAGAGGLITPLTPASAAPDALRIDVLSNRADLISGSDALVAIALPEGVDPSQVRVRLGNRDVTDAFAPRPNGQFAGLVTGLPIGESTLRATGGGASDDVVITNHPNGGPVFSGPHVQPWQCQDGARDAKCNQSPEYTFRYKSTNPAERDLKPYDPDNPPSDVAMTTTDQGVEVPFIVRQEIGYQDRDQYKILQLFQPGEDWQPWAPQEQWNHKVLVPHGGNCGTDHAAGEAPLADYSGTFNDVPGYTDSYVTALGRGFAVMSTALNNLGHNCNLLTQAESLVMAKERLVEQYGTIRYTIGTGCSGGSIVQNTVANAYPGVYQGLVTTCSYPDAMSTLAQFLDYHLLRRYFEDPTSWAPGVVWSPTQFGQVEGHISHLNAVVSDELFTKRLSDPTYPCEGVPDTEPGDEGTRYDPDTNPGGVRCFILDYMINALGPRDPEVWTPREQRIGRGFAGIPAGNEGVQYGLEALRRGEITAAQFVDLNAKVGTLTIDGKPTPGRYPGDRPALDNAYRSGLINAANNLDGVAIINHGGPDPGAAHDYGHAFWTKSRLEREQGHTRNMVMWFGEAPLIGNPDWATEAMLAMDEWLSEVEADTSASSLPDKIVANRPDDLQDRCSNLDGLEDIEVPGVGTVCERPEVQTRYSTPRGVAGGPVTNDVNACELKPLRRLDYYPISFTDAQWQRLTETFPNGVCDYSEPGVGQGDTRTWQTYQDTEGDVVYGGTSLGARPAGSGVGTMSASFLPLLDQ</sequence>
<evidence type="ECO:0000259" key="2">
    <source>
        <dbReference type="Pfam" id="PF19878"/>
    </source>
</evidence>
<feature type="region of interest" description="Disordered" evidence="1">
    <location>
        <begin position="416"/>
        <end position="439"/>
    </location>
</feature>
<name>A0ABW2BUT8_9PSEU</name>
<dbReference type="Proteomes" id="UP001596337">
    <property type="component" value="Unassembled WGS sequence"/>
</dbReference>
<evidence type="ECO:0000313" key="3">
    <source>
        <dbReference type="EMBL" id="MFC6866801.1"/>
    </source>
</evidence>
<organism evidence="3 4">
    <name type="scientific">Haloechinothrix salitolerans</name>
    <dbReference type="NCBI Taxonomy" id="926830"/>
    <lineage>
        <taxon>Bacteria</taxon>
        <taxon>Bacillati</taxon>
        <taxon>Actinomycetota</taxon>
        <taxon>Actinomycetes</taxon>
        <taxon>Pseudonocardiales</taxon>
        <taxon>Pseudonocardiaceae</taxon>
        <taxon>Haloechinothrix</taxon>
    </lineage>
</organism>
<reference evidence="4" key="1">
    <citation type="journal article" date="2019" name="Int. J. Syst. Evol. Microbiol.">
        <title>The Global Catalogue of Microorganisms (GCM) 10K type strain sequencing project: providing services to taxonomists for standard genome sequencing and annotation.</title>
        <authorList>
            <consortium name="The Broad Institute Genomics Platform"/>
            <consortium name="The Broad Institute Genome Sequencing Center for Infectious Disease"/>
            <person name="Wu L."/>
            <person name="Ma J."/>
        </authorList>
    </citation>
    <scope>NUCLEOTIDE SEQUENCE [LARGE SCALE GENOMIC DNA]</scope>
    <source>
        <strain evidence="4">KCTC 32255</strain>
    </source>
</reference>
<feature type="domain" description="DUF6351" evidence="2">
    <location>
        <begin position="46"/>
        <end position="725"/>
    </location>
</feature>
<dbReference type="RefSeq" id="WP_345405816.1">
    <property type="nucleotide sequence ID" value="NZ_BAABLA010000121.1"/>
</dbReference>
<protein>
    <submittedName>
        <fullName evidence="3">DUF6351 family protein</fullName>
    </submittedName>
</protein>